<evidence type="ECO:0000256" key="1">
    <source>
        <dbReference type="SAM" id="MobiDB-lite"/>
    </source>
</evidence>
<feature type="compositionally biased region" description="Polar residues" evidence="1">
    <location>
        <begin position="198"/>
        <end position="216"/>
    </location>
</feature>
<feature type="compositionally biased region" description="Polar residues" evidence="1">
    <location>
        <begin position="594"/>
        <end position="614"/>
    </location>
</feature>
<keyword evidence="3" id="KW-1185">Reference proteome</keyword>
<feature type="region of interest" description="Disordered" evidence="1">
    <location>
        <begin position="172"/>
        <end position="216"/>
    </location>
</feature>
<feature type="compositionally biased region" description="Polar residues" evidence="1">
    <location>
        <begin position="676"/>
        <end position="685"/>
    </location>
</feature>
<organism evidence="2 3">
    <name type="scientific">Sphaeroforma arctica JP610</name>
    <dbReference type="NCBI Taxonomy" id="667725"/>
    <lineage>
        <taxon>Eukaryota</taxon>
        <taxon>Ichthyosporea</taxon>
        <taxon>Ichthyophonida</taxon>
        <taxon>Sphaeroforma</taxon>
    </lineage>
</organism>
<gene>
    <name evidence="2" type="ORF">SARC_03490</name>
</gene>
<evidence type="ECO:0000313" key="3">
    <source>
        <dbReference type="Proteomes" id="UP000054560"/>
    </source>
</evidence>
<feature type="region of interest" description="Disordered" evidence="1">
    <location>
        <begin position="525"/>
        <end position="561"/>
    </location>
</feature>
<proteinExistence type="predicted"/>
<feature type="compositionally biased region" description="Basic and acidic residues" evidence="1">
    <location>
        <begin position="654"/>
        <end position="673"/>
    </location>
</feature>
<dbReference type="EMBL" id="KQ241774">
    <property type="protein sequence ID" value="KNC84289.1"/>
    <property type="molecule type" value="Genomic_DNA"/>
</dbReference>
<reference evidence="2 3" key="1">
    <citation type="submission" date="2011-02" db="EMBL/GenBank/DDBJ databases">
        <title>The Genome Sequence of Sphaeroforma arctica JP610.</title>
        <authorList>
            <consortium name="The Broad Institute Genome Sequencing Platform"/>
            <person name="Russ C."/>
            <person name="Cuomo C."/>
            <person name="Young S.K."/>
            <person name="Zeng Q."/>
            <person name="Gargeya S."/>
            <person name="Alvarado L."/>
            <person name="Berlin A."/>
            <person name="Chapman S.B."/>
            <person name="Chen Z."/>
            <person name="Freedman E."/>
            <person name="Gellesch M."/>
            <person name="Goldberg J."/>
            <person name="Griggs A."/>
            <person name="Gujja S."/>
            <person name="Heilman E."/>
            <person name="Heiman D."/>
            <person name="Howarth C."/>
            <person name="Mehta T."/>
            <person name="Neiman D."/>
            <person name="Pearson M."/>
            <person name="Roberts A."/>
            <person name="Saif S."/>
            <person name="Shea T."/>
            <person name="Shenoy N."/>
            <person name="Sisk P."/>
            <person name="Stolte C."/>
            <person name="Sykes S."/>
            <person name="White J."/>
            <person name="Yandava C."/>
            <person name="Burger G."/>
            <person name="Gray M.W."/>
            <person name="Holland P.W.H."/>
            <person name="King N."/>
            <person name="Lang F.B.F."/>
            <person name="Roger A.J."/>
            <person name="Ruiz-Trillo I."/>
            <person name="Haas B."/>
            <person name="Nusbaum C."/>
            <person name="Birren B."/>
        </authorList>
    </citation>
    <scope>NUCLEOTIDE SEQUENCE [LARGE SCALE GENOMIC DNA]</scope>
    <source>
        <strain evidence="2 3">JP610</strain>
    </source>
</reference>
<feature type="compositionally biased region" description="Low complexity" evidence="1">
    <location>
        <begin position="179"/>
        <end position="192"/>
    </location>
</feature>
<sequence length="921" mass="98798">MLPLNTTGASGSISKGMDSAHVTSQCSTYRVESLHLLLSPVLDLRGQPTEAEIFTTEHTILSAGGDFEEINKKLGITGTEVAVRQTIGAFLVKKGWTAAYKDTVTQRLRIECATAMALFRRLGELSVLQMQQLSPARNISYAAEEAQLEWNPIPAHSLAFQSRTLDCTKCLEKRHETSSEPSESASSDGSAPTMPPSLFNTDNLPNSWSSVLRTNSNSEQEASVTSKCAQSCTSVSASPCSASQYSHGSDRNSESIVMAEGSTVKAKTPLWPGCQEKAQSTARTASKSKTGSVRPGEARIVRTPSPNHAATEQLIVNKAARVAFSRMHTHQDSSGEEWDDLPDSGTLGTMAVPSLFGNKRRRVLTDVFEDGVVRSRTQNSPASGKRFGTAVERRLEENSVSDVKAIETSVLEHGSSRLACGESASRNSRSRAPLEADISSQTTVVDLCYQDGDGLIWNGNESGTSSCTTVASGNNQQNVCSSISSPHSVCVVEYNPESPDALSHAACQGHSRGGSKREVRGRKPIEGMIGGESGDVCRTEGSDDAQAVSDNSSEGGQSRYSNVGVVGKAHTKSLTLERIDSRQHTKPKEIYTGPAQTMSSKPRCPTQPSRSSTALPTAMNHCDSGVHSFHNTIDDSAKDLSLQNITDQLPPQRDCSDKGKLLSRYHDDDERPLPHTGSSLPTSQRTRNRQVVHGDRAHTSLRTRSQPAAPRYGLTGSDDALKASMAEILGETSSKEYIAANSRQKRSIQGATGFQSHEITRSDREQQASTATILGDSHVYCSTQDKPLTRSIAEISAMKPSQPTTTATMVHGAPVSPAAIRAAPFNRPTQRSKAVGDTVVNSDTTSVLFEATKQRSKGLGMGKGMVGGKKSGKESQMSEIDTFMMLRGQPPGLSAHTLFGPTCFEGAMKNSFVSDDQRYAS</sequence>
<feature type="region of interest" description="Disordered" evidence="1">
    <location>
        <begin position="645"/>
        <end position="716"/>
    </location>
</feature>
<dbReference type="GeneID" id="25903994"/>
<dbReference type="AlphaFoldDB" id="A0A0L0G5R0"/>
<name>A0A0L0G5R0_9EUKA</name>
<feature type="compositionally biased region" description="Polar residues" evidence="1">
    <location>
        <begin position="277"/>
        <end position="291"/>
    </location>
</feature>
<feature type="compositionally biased region" description="Polar residues" evidence="1">
    <location>
        <begin position="548"/>
        <end position="561"/>
    </location>
</feature>
<feature type="region of interest" description="Disordered" evidence="1">
    <location>
        <begin position="277"/>
        <end position="300"/>
    </location>
</feature>
<evidence type="ECO:0000313" key="2">
    <source>
        <dbReference type="EMBL" id="KNC84289.1"/>
    </source>
</evidence>
<feature type="region of interest" description="Disordered" evidence="1">
    <location>
        <begin position="592"/>
        <end position="614"/>
    </location>
</feature>
<dbReference type="RefSeq" id="XP_014158191.1">
    <property type="nucleotide sequence ID" value="XM_014302716.1"/>
</dbReference>
<accession>A0A0L0G5R0</accession>
<protein>
    <submittedName>
        <fullName evidence="2">Uncharacterized protein</fullName>
    </submittedName>
</protein>
<dbReference type="Proteomes" id="UP000054560">
    <property type="component" value="Unassembled WGS sequence"/>
</dbReference>